<dbReference type="NCBIfam" id="TIGR00229">
    <property type="entry name" value="sensory_box"/>
    <property type="match status" value="1"/>
</dbReference>
<proteinExistence type="predicted"/>
<sequence length="526" mass="60539">MADSYLTIRKGDWLDTVKILVGLVETGMVANSREHSITTGRDISLGNVKKVLTEEFKREAAILHHNYEKIIRELGIGKSVLFPYFYQTIISQDASILEKGNQLKEKPFDKEAGKQYKLSNTELVKYIDNLESKLLYLEKKHKAIIDNVKGVIFQTNKAGCWTYLSPIWTRITGFTIEESIGKFFLNYVYADDQEFHYKQFQSIIEEKRSYSRYEIRYSTKNGEFRWIEVYARLTKDQYGNISGTLGTLHDITVQRKTEKMLHLAYELRRRSDFLNDIVMGTTSVDERIKDYMHTLGLDFSRPLICCLLVCKDFIGREKEQNNIIEVLGNEKGCIVWNCRNDIGVLYQGGNVEYATVESSMMFAHALLEKIYQYDSQLKLVLGISNVQTGLNSVRKTYWQGWSATVAAQCQGKEDGIFHYKDLGILQLLVKNIGNEGAKEFVKEQIGTLIRYDEEKGTNLVTTLEEILQHSNLKKTAEKMFLHPKTVVFRKQRIEKILGVSLDSFETRLALGVALKLRLVNQVIKAN</sequence>
<dbReference type="SUPFAM" id="SSF55785">
    <property type="entry name" value="PYP-like sensor domain (PAS domain)"/>
    <property type="match status" value="1"/>
</dbReference>
<dbReference type="Pfam" id="PF00989">
    <property type="entry name" value="PAS"/>
    <property type="match status" value="1"/>
</dbReference>
<dbReference type="CDD" id="cd00130">
    <property type="entry name" value="PAS"/>
    <property type="match status" value="1"/>
</dbReference>
<dbReference type="PROSITE" id="PS50113">
    <property type="entry name" value="PAC"/>
    <property type="match status" value="1"/>
</dbReference>
<dbReference type="AlphaFoldDB" id="I9NTZ6"/>
<reference evidence="4" key="2">
    <citation type="submission" date="2015-02" db="EMBL/GenBank/DDBJ databases">
        <title>Complete Genome Sequence of Pelosinus fermentans JBW45.</title>
        <authorList>
            <person name="De Leon K.B."/>
            <person name="Utturkar S.M."/>
            <person name="Camilleri L.B."/>
            <person name="Arkin A.P."/>
            <person name="Fields M.W."/>
            <person name="Brown S.D."/>
            <person name="Wall J.D."/>
        </authorList>
    </citation>
    <scope>NUCLEOTIDE SEQUENCE [LARGE SCALE GENOMIC DNA]</scope>
    <source>
        <strain evidence="4">JBW45</strain>
    </source>
</reference>
<accession>I9NTZ6</accession>
<dbReference type="InterPro" id="IPR042070">
    <property type="entry name" value="PucR_C-HTH_sf"/>
</dbReference>
<dbReference type="OrthoDB" id="9807021at2"/>
<feature type="domain" description="PAS" evidence="1">
    <location>
        <begin position="137"/>
        <end position="207"/>
    </location>
</feature>
<dbReference type="PANTHER" id="PTHR33744:SF1">
    <property type="entry name" value="DNA-BINDING TRANSCRIPTIONAL ACTIVATOR ADER"/>
    <property type="match status" value="1"/>
</dbReference>
<dbReference type="InterPro" id="IPR035965">
    <property type="entry name" value="PAS-like_dom_sf"/>
</dbReference>
<dbReference type="STRING" id="1192197.JBW_04717"/>
<dbReference type="Pfam" id="PF13556">
    <property type="entry name" value="HTH_30"/>
    <property type="match status" value="1"/>
</dbReference>
<dbReference type="EMBL" id="CP010978">
    <property type="protein sequence ID" value="AJQ30046.1"/>
    <property type="molecule type" value="Genomic_DNA"/>
</dbReference>
<evidence type="ECO:0000259" key="1">
    <source>
        <dbReference type="PROSITE" id="PS50112"/>
    </source>
</evidence>
<dbReference type="InterPro" id="IPR000014">
    <property type="entry name" value="PAS"/>
</dbReference>
<evidence type="ECO:0000313" key="3">
    <source>
        <dbReference type="EMBL" id="AJQ30046.1"/>
    </source>
</evidence>
<dbReference type="PANTHER" id="PTHR33744">
    <property type="entry name" value="CARBOHYDRATE DIACID REGULATOR"/>
    <property type="match status" value="1"/>
</dbReference>
<dbReference type="GO" id="GO:0006355">
    <property type="term" value="P:regulation of DNA-templated transcription"/>
    <property type="evidence" value="ECO:0007669"/>
    <property type="project" value="InterPro"/>
</dbReference>
<dbReference type="InterPro" id="IPR013767">
    <property type="entry name" value="PAS_fold"/>
</dbReference>
<dbReference type="KEGG" id="pft:JBW_04717"/>
<dbReference type="InterPro" id="IPR051448">
    <property type="entry name" value="CdaR-like_regulators"/>
</dbReference>
<name>I9NTZ6_9FIRM</name>
<protein>
    <submittedName>
        <fullName evidence="3">Putative transcriptional regulator, PucR family</fullName>
    </submittedName>
</protein>
<organism evidence="3 4">
    <name type="scientific">Pelosinus fermentans JBW45</name>
    <dbReference type="NCBI Taxonomy" id="1192197"/>
    <lineage>
        <taxon>Bacteria</taxon>
        <taxon>Bacillati</taxon>
        <taxon>Bacillota</taxon>
        <taxon>Negativicutes</taxon>
        <taxon>Selenomonadales</taxon>
        <taxon>Sporomusaceae</taxon>
        <taxon>Pelosinus</taxon>
    </lineage>
</organism>
<evidence type="ECO:0000313" key="4">
    <source>
        <dbReference type="Proteomes" id="UP000005361"/>
    </source>
</evidence>
<dbReference type="PROSITE" id="PS50112">
    <property type="entry name" value="PAS"/>
    <property type="match status" value="1"/>
</dbReference>
<dbReference type="SMART" id="SM00086">
    <property type="entry name" value="PAC"/>
    <property type="match status" value="1"/>
</dbReference>
<dbReference type="InterPro" id="IPR025736">
    <property type="entry name" value="PucR_C-HTH_dom"/>
</dbReference>
<dbReference type="InterPro" id="IPR001610">
    <property type="entry name" value="PAC"/>
</dbReference>
<reference evidence="3 4" key="1">
    <citation type="journal article" date="2015" name="Genome Announc.">
        <title>Complete Genome Sequence of Pelosinus fermentans JBW45, a Member of a Remarkably Competitive Group of Negativicutes in the Firmicutes Phylum.</title>
        <authorList>
            <person name="De Leon K.B."/>
            <person name="Utturkar S.M."/>
            <person name="Camilleri L.B."/>
            <person name="Elias D.A."/>
            <person name="Arkin A.P."/>
            <person name="Fields M.W."/>
            <person name="Brown S.D."/>
            <person name="Wall J.D."/>
        </authorList>
    </citation>
    <scope>NUCLEOTIDE SEQUENCE [LARGE SCALE GENOMIC DNA]</scope>
    <source>
        <strain evidence="3 4">JBW45</strain>
    </source>
</reference>
<dbReference type="HOGENOM" id="CLU_517630_0_0_9"/>
<evidence type="ECO:0000259" key="2">
    <source>
        <dbReference type="PROSITE" id="PS50113"/>
    </source>
</evidence>
<dbReference type="Gene3D" id="3.30.450.20">
    <property type="entry name" value="PAS domain"/>
    <property type="match status" value="1"/>
</dbReference>
<dbReference type="InterPro" id="IPR000700">
    <property type="entry name" value="PAS-assoc_C"/>
</dbReference>
<gene>
    <name evidence="3" type="ORF">JBW_04717</name>
</gene>
<dbReference type="Proteomes" id="UP000005361">
    <property type="component" value="Chromosome"/>
</dbReference>
<dbReference type="SMART" id="SM00091">
    <property type="entry name" value="PAS"/>
    <property type="match status" value="1"/>
</dbReference>
<dbReference type="Gene3D" id="1.10.10.2840">
    <property type="entry name" value="PucR C-terminal helix-turn-helix domain"/>
    <property type="match status" value="1"/>
</dbReference>
<feature type="domain" description="PAC" evidence="2">
    <location>
        <begin position="211"/>
        <end position="263"/>
    </location>
</feature>